<evidence type="ECO:0000313" key="1">
    <source>
        <dbReference type="EMBL" id="EGV91271.1"/>
    </source>
</evidence>
<dbReference type="AlphaFoldDB" id="G3IQ00"/>
<dbReference type="Proteomes" id="UP000001075">
    <property type="component" value="Unassembled WGS sequence"/>
</dbReference>
<organism evidence="1 2">
    <name type="scientific">Cricetulus griseus</name>
    <name type="common">Chinese hamster</name>
    <name type="synonym">Cricetulus barabensis griseus</name>
    <dbReference type="NCBI Taxonomy" id="10029"/>
    <lineage>
        <taxon>Eukaryota</taxon>
        <taxon>Metazoa</taxon>
        <taxon>Chordata</taxon>
        <taxon>Craniata</taxon>
        <taxon>Vertebrata</taxon>
        <taxon>Euteleostomi</taxon>
        <taxon>Mammalia</taxon>
        <taxon>Eutheria</taxon>
        <taxon>Euarchontoglires</taxon>
        <taxon>Glires</taxon>
        <taxon>Rodentia</taxon>
        <taxon>Myomorpha</taxon>
        <taxon>Muroidea</taxon>
        <taxon>Cricetidae</taxon>
        <taxon>Cricetinae</taxon>
        <taxon>Cricetulus</taxon>
    </lineage>
</organism>
<evidence type="ECO:0000313" key="2">
    <source>
        <dbReference type="Proteomes" id="UP000001075"/>
    </source>
</evidence>
<dbReference type="InParanoid" id="G3IQ00"/>
<reference evidence="2" key="1">
    <citation type="journal article" date="2011" name="Nat. Biotechnol.">
        <title>The genomic sequence of the Chinese hamster ovary (CHO)-K1 cell line.</title>
        <authorList>
            <person name="Xu X."/>
            <person name="Nagarajan H."/>
            <person name="Lewis N.E."/>
            <person name="Pan S."/>
            <person name="Cai Z."/>
            <person name="Liu X."/>
            <person name="Chen W."/>
            <person name="Xie M."/>
            <person name="Wang W."/>
            <person name="Hammond S."/>
            <person name="Andersen M.R."/>
            <person name="Neff N."/>
            <person name="Passarelli B."/>
            <person name="Koh W."/>
            <person name="Fan H.C."/>
            <person name="Wang J."/>
            <person name="Gui Y."/>
            <person name="Lee K.H."/>
            <person name="Betenbaugh M.J."/>
            <person name="Quake S.R."/>
            <person name="Famili I."/>
            <person name="Palsson B.O."/>
            <person name="Wang J."/>
        </authorList>
    </citation>
    <scope>NUCLEOTIDE SEQUENCE [LARGE SCALE GENOMIC DNA]</scope>
    <source>
        <strain evidence="2">CHO K1 cell line</strain>
    </source>
</reference>
<name>G3IQ00_CRIGR</name>
<sequence>MILEETGGGSEHYKIPQEEQACEHRISELGELETQSLVTWRHSLYSHFIFFEEAVI</sequence>
<protein>
    <submittedName>
        <fullName evidence="1">Uncharacterized protein</fullName>
    </submittedName>
</protein>
<accession>G3IQ00</accession>
<dbReference type="EMBL" id="JH020338">
    <property type="protein sequence ID" value="EGV91271.1"/>
    <property type="molecule type" value="Genomic_DNA"/>
</dbReference>
<proteinExistence type="predicted"/>
<gene>
    <name evidence="1" type="ORF">I79_026085</name>
</gene>